<evidence type="ECO:0000256" key="5">
    <source>
        <dbReference type="ARBA" id="ARBA00023186"/>
    </source>
</evidence>
<gene>
    <name evidence="9" type="ORF">C8A00DRAFT_32810</name>
</gene>
<dbReference type="GO" id="GO:0007023">
    <property type="term" value="P:post-chaperonin tubulin folding pathway"/>
    <property type="evidence" value="ECO:0007669"/>
    <property type="project" value="InterPro"/>
</dbReference>
<feature type="region of interest" description="Disordered" evidence="7">
    <location>
        <begin position="108"/>
        <end position="171"/>
    </location>
</feature>
<dbReference type="Gene3D" id="1.20.58.1250">
    <property type="entry name" value="Tubulin Binding Cofactor C, N-terminal domain"/>
    <property type="match status" value="1"/>
</dbReference>
<evidence type="ECO:0000313" key="9">
    <source>
        <dbReference type="EMBL" id="KAK4154381.1"/>
    </source>
</evidence>
<evidence type="ECO:0000259" key="8">
    <source>
        <dbReference type="PROSITE" id="PS51329"/>
    </source>
</evidence>
<dbReference type="InterPro" id="IPR006599">
    <property type="entry name" value="CARP_motif"/>
</dbReference>
<dbReference type="Pfam" id="PF16752">
    <property type="entry name" value="TBCC_N"/>
    <property type="match status" value="1"/>
</dbReference>
<comment type="caution">
    <text evidence="9">The sequence shown here is derived from an EMBL/GenBank/DDBJ whole genome shotgun (WGS) entry which is preliminary data.</text>
</comment>
<dbReference type="AlphaFoldDB" id="A0AAN6VQ83"/>
<comment type="subcellular location">
    <subcellularLocation>
        <location evidence="1">Cytoplasm</location>
    </subcellularLocation>
</comment>
<evidence type="ECO:0000256" key="2">
    <source>
        <dbReference type="ARBA" id="ARBA00008848"/>
    </source>
</evidence>
<protein>
    <recommendedName>
        <fullName evidence="8">C-CAP/cofactor C-like domain-containing protein</fullName>
    </recommendedName>
</protein>
<dbReference type="InterPro" id="IPR016098">
    <property type="entry name" value="CAP/MinC_C"/>
</dbReference>
<dbReference type="GO" id="GO:0007021">
    <property type="term" value="P:tubulin complex assembly"/>
    <property type="evidence" value="ECO:0007669"/>
    <property type="project" value="TreeGrafter"/>
</dbReference>
<dbReference type="InterPro" id="IPR038397">
    <property type="entry name" value="TBCC_N_sf"/>
</dbReference>
<name>A0AAN6VQ83_9PEZI</name>
<dbReference type="GO" id="GO:0015631">
    <property type="term" value="F:tubulin binding"/>
    <property type="evidence" value="ECO:0007669"/>
    <property type="project" value="InterPro"/>
</dbReference>
<reference evidence="9" key="2">
    <citation type="submission" date="2023-05" db="EMBL/GenBank/DDBJ databases">
        <authorList>
            <consortium name="Lawrence Berkeley National Laboratory"/>
            <person name="Steindorff A."/>
            <person name="Hensen N."/>
            <person name="Bonometti L."/>
            <person name="Westerberg I."/>
            <person name="Brannstrom I.O."/>
            <person name="Guillou S."/>
            <person name="Cros-Aarteil S."/>
            <person name="Calhoun S."/>
            <person name="Haridas S."/>
            <person name="Kuo A."/>
            <person name="Mondo S."/>
            <person name="Pangilinan J."/>
            <person name="Riley R."/>
            <person name="Labutti K."/>
            <person name="Andreopoulos B."/>
            <person name="Lipzen A."/>
            <person name="Chen C."/>
            <person name="Yanf M."/>
            <person name="Daum C."/>
            <person name="Ng V."/>
            <person name="Clum A."/>
            <person name="Ohm R."/>
            <person name="Martin F."/>
            <person name="Silar P."/>
            <person name="Natvig D."/>
            <person name="Lalanne C."/>
            <person name="Gautier V."/>
            <person name="Ament-Velasquez S.L."/>
            <person name="Kruys A."/>
            <person name="Hutchinson M.I."/>
            <person name="Powell A.J."/>
            <person name="Barry K."/>
            <person name="Miller A.N."/>
            <person name="Grigoriev I.V."/>
            <person name="Debuchy R."/>
            <person name="Gladieux P."/>
            <person name="Thoren M.H."/>
            <person name="Johannesson H."/>
        </authorList>
    </citation>
    <scope>NUCLEOTIDE SEQUENCE</scope>
    <source>
        <strain evidence="9">CBS 538.74</strain>
    </source>
</reference>
<keyword evidence="4" id="KW-0007">Acetylation</keyword>
<dbReference type="InterPro" id="IPR012945">
    <property type="entry name" value="Tubulin-bd_cofactor_C_dom"/>
</dbReference>
<feature type="compositionally biased region" description="Low complexity" evidence="7">
    <location>
        <begin position="140"/>
        <end position="152"/>
    </location>
</feature>
<dbReference type="SMART" id="SM00673">
    <property type="entry name" value="CARP"/>
    <property type="match status" value="1"/>
</dbReference>
<evidence type="ECO:0000256" key="6">
    <source>
        <dbReference type="ARBA" id="ARBA00026055"/>
    </source>
</evidence>
<evidence type="ECO:0000256" key="4">
    <source>
        <dbReference type="ARBA" id="ARBA00022990"/>
    </source>
</evidence>
<dbReference type="PANTHER" id="PTHR15139">
    <property type="entry name" value="TUBULIN FOLDING COFACTOR C"/>
    <property type="match status" value="1"/>
</dbReference>
<comment type="similarity">
    <text evidence="2">Belongs to the TBCC family.</text>
</comment>
<sequence length="387" mass="41365">MDSKEKFYRQFQNSVANLQEQINQLSSFAAVGGERQDAVEHTLSGISRLSKQVADAAEYVPAYDQRTYSDVVKGLRDQVNEAVAKFTPKSRFQFKQRITSGFAVAKPDTRRLNPTTTNTDTKPSEEKDMVTSLPTFNNDTTSTPTSASISTSKDYNAQIARPTSRDGGPGMGIRSPSFSTARDITLSDHSRVHITLPASASRATSAGTLTNLDRCVVDMSVPTAGGGGGGDANDSSSGGGGGTPFASLTLREIAGSVVVAGHVDGPVHVTGVRNSAVMVVARQVRIHDCENVVFYLHCVSRPIIENCKGVRFAKAPETYLTDKERGETNMFDQVDDFKWLKTTSSPNWSLLPESEAIPGSVWKKALAGGPGVVVDDTLRSLGVGKGA</sequence>
<evidence type="ECO:0000256" key="3">
    <source>
        <dbReference type="ARBA" id="ARBA00022490"/>
    </source>
</evidence>
<dbReference type="GO" id="GO:0005737">
    <property type="term" value="C:cytoplasm"/>
    <property type="evidence" value="ECO:0007669"/>
    <property type="project" value="UniProtKB-SubCell"/>
</dbReference>
<dbReference type="InterPro" id="IPR027684">
    <property type="entry name" value="TBCC"/>
</dbReference>
<evidence type="ECO:0000256" key="1">
    <source>
        <dbReference type="ARBA" id="ARBA00004496"/>
    </source>
</evidence>
<dbReference type="Pfam" id="PF07986">
    <property type="entry name" value="TBCC"/>
    <property type="match status" value="1"/>
</dbReference>
<dbReference type="InterPro" id="IPR031925">
    <property type="entry name" value="TBCC_N"/>
</dbReference>
<evidence type="ECO:0000313" key="10">
    <source>
        <dbReference type="Proteomes" id="UP001302745"/>
    </source>
</evidence>
<dbReference type="PROSITE" id="PS51329">
    <property type="entry name" value="C_CAP_COFACTOR_C"/>
    <property type="match status" value="1"/>
</dbReference>
<keyword evidence="10" id="KW-1185">Reference proteome</keyword>
<dbReference type="Proteomes" id="UP001302745">
    <property type="component" value="Unassembled WGS sequence"/>
</dbReference>
<dbReference type="PANTHER" id="PTHR15139:SF0">
    <property type="entry name" value="TUBULIN-SPECIFIC CHAPERONE C"/>
    <property type="match status" value="1"/>
</dbReference>
<organism evidence="9 10">
    <name type="scientific">Chaetomidium leptoderma</name>
    <dbReference type="NCBI Taxonomy" id="669021"/>
    <lineage>
        <taxon>Eukaryota</taxon>
        <taxon>Fungi</taxon>
        <taxon>Dikarya</taxon>
        <taxon>Ascomycota</taxon>
        <taxon>Pezizomycotina</taxon>
        <taxon>Sordariomycetes</taxon>
        <taxon>Sordariomycetidae</taxon>
        <taxon>Sordariales</taxon>
        <taxon>Chaetomiaceae</taxon>
        <taxon>Chaetomidium</taxon>
    </lineage>
</organism>
<comment type="subunit">
    <text evidence="6">Supercomplex made of cofactors A to E. Cofactors A and D function by capturing and stabilizing tubulin in a quasi-native conformation. Cofactor E binds to the cofactor D-tubulin complex; interaction with cofactor C then causes the release of tubulin polypeptides that are committed to the native state.</text>
</comment>
<accession>A0AAN6VQ83</accession>
<dbReference type="EMBL" id="MU856913">
    <property type="protein sequence ID" value="KAK4154381.1"/>
    <property type="molecule type" value="Genomic_DNA"/>
</dbReference>
<evidence type="ECO:0000256" key="7">
    <source>
        <dbReference type="SAM" id="MobiDB-lite"/>
    </source>
</evidence>
<keyword evidence="5" id="KW-0143">Chaperone</keyword>
<feature type="compositionally biased region" description="Polar residues" evidence="7">
    <location>
        <begin position="112"/>
        <end position="121"/>
    </location>
</feature>
<dbReference type="Gene3D" id="2.160.20.70">
    <property type="match status" value="1"/>
</dbReference>
<reference evidence="9" key="1">
    <citation type="journal article" date="2023" name="Mol. Phylogenet. Evol.">
        <title>Genome-scale phylogeny and comparative genomics of the fungal order Sordariales.</title>
        <authorList>
            <person name="Hensen N."/>
            <person name="Bonometti L."/>
            <person name="Westerberg I."/>
            <person name="Brannstrom I.O."/>
            <person name="Guillou S."/>
            <person name="Cros-Aarteil S."/>
            <person name="Calhoun S."/>
            <person name="Haridas S."/>
            <person name="Kuo A."/>
            <person name="Mondo S."/>
            <person name="Pangilinan J."/>
            <person name="Riley R."/>
            <person name="LaButti K."/>
            <person name="Andreopoulos B."/>
            <person name="Lipzen A."/>
            <person name="Chen C."/>
            <person name="Yan M."/>
            <person name="Daum C."/>
            <person name="Ng V."/>
            <person name="Clum A."/>
            <person name="Steindorff A."/>
            <person name="Ohm R.A."/>
            <person name="Martin F."/>
            <person name="Silar P."/>
            <person name="Natvig D.O."/>
            <person name="Lalanne C."/>
            <person name="Gautier V."/>
            <person name="Ament-Velasquez S.L."/>
            <person name="Kruys A."/>
            <person name="Hutchinson M.I."/>
            <person name="Powell A.J."/>
            <person name="Barry K."/>
            <person name="Miller A.N."/>
            <person name="Grigoriev I.V."/>
            <person name="Debuchy R."/>
            <person name="Gladieux P."/>
            <person name="Hiltunen Thoren M."/>
            <person name="Johannesson H."/>
        </authorList>
    </citation>
    <scope>NUCLEOTIDE SEQUENCE</scope>
    <source>
        <strain evidence="9">CBS 538.74</strain>
    </source>
</reference>
<keyword evidence="3" id="KW-0963">Cytoplasm</keyword>
<feature type="domain" description="C-CAP/cofactor C-like" evidence="8">
    <location>
        <begin position="222"/>
        <end position="339"/>
    </location>
</feature>
<proteinExistence type="inferred from homology"/>
<dbReference type="InterPro" id="IPR017901">
    <property type="entry name" value="C-CAP_CF_C-like"/>
</dbReference>